<dbReference type="Pfam" id="PF00465">
    <property type="entry name" value="Fe-ADH"/>
    <property type="match status" value="1"/>
</dbReference>
<reference evidence="6 7" key="1">
    <citation type="submission" date="2015-01" db="EMBL/GenBank/DDBJ databases">
        <title>Draft Genome Sequences of Four Bacillus thermoamylovorans Strains, Isolated From Food Products.</title>
        <authorList>
            <person name="Krawcyk A.O."/>
            <person name="Berendsen E.M."/>
            <person name="Eijlander R.T."/>
            <person name="de Jong A."/>
            <person name="Wells-Bennik M."/>
            <person name="Kuipers O.P."/>
        </authorList>
    </citation>
    <scope>NUCLEOTIDE SEQUENCE [LARGE SCALE GENOMIC DNA]</scope>
    <source>
        <strain evidence="6 7">B4167</strain>
    </source>
</reference>
<dbReference type="SUPFAM" id="SSF56796">
    <property type="entry name" value="Dehydroquinate synthase-like"/>
    <property type="match status" value="1"/>
</dbReference>
<dbReference type="InterPro" id="IPR039697">
    <property type="entry name" value="Alcohol_dehydrogenase_Fe"/>
</dbReference>
<dbReference type="PANTHER" id="PTHR11496:SF102">
    <property type="entry name" value="ALCOHOL DEHYDROGENASE 4"/>
    <property type="match status" value="1"/>
</dbReference>
<evidence type="ECO:0000313" key="7">
    <source>
        <dbReference type="Proteomes" id="UP000032076"/>
    </source>
</evidence>
<dbReference type="FunFam" id="3.40.50.1970:FF:000003">
    <property type="entry name" value="Alcohol dehydrogenase, iron-containing"/>
    <property type="match status" value="1"/>
</dbReference>
<evidence type="ECO:0000256" key="1">
    <source>
        <dbReference type="ARBA" id="ARBA00007358"/>
    </source>
</evidence>
<organism evidence="6 7">
    <name type="scientific">Caldibacillus thermoamylovorans</name>
    <dbReference type="NCBI Taxonomy" id="35841"/>
    <lineage>
        <taxon>Bacteria</taxon>
        <taxon>Bacillati</taxon>
        <taxon>Bacillota</taxon>
        <taxon>Bacilli</taxon>
        <taxon>Bacillales</taxon>
        <taxon>Bacillaceae</taxon>
        <taxon>Caldibacillus</taxon>
    </lineage>
</organism>
<dbReference type="GO" id="GO:0004022">
    <property type="term" value="F:alcohol dehydrogenase (NAD+) activity"/>
    <property type="evidence" value="ECO:0007669"/>
    <property type="project" value="UniProtKB-EC"/>
</dbReference>
<dbReference type="EMBL" id="JXLU01000147">
    <property type="protein sequence ID" value="KIO70195.1"/>
    <property type="molecule type" value="Genomic_DNA"/>
</dbReference>
<name>A0ABD4A1T0_9BACI</name>
<dbReference type="PROSITE" id="PS00913">
    <property type="entry name" value="ADH_IRON_1"/>
    <property type="match status" value="1"/>
</dbReference>
<accession>A0ABD4A1T0</accession>
<dbReference type="PANTHER" id="PTHR11496">
    <property type="entry name" value="ALCOHOL DEHYDROGENASE"/>
    <property type="match status" value="1"/>
</dbReference>
<gene>
    <name evidence="6" type="ORF">B4167_0887</name>
</gene>
<dbReference type="EC" id="1.1.1.1" evidence="6"/>
<dbReference type="InterPro" id="IPR001670">
    <property type="entry name" value="ADH_Fe/GldA"/>
</dbReference>
<dbReference type="Proteomes" id="UP000032076">
    <property type="component" value="Unassembled WGS sequence"/>
</dbReference>
<dbReference type="CDD" id="cd08188">
    <property type="entry name" value="PDDH"/>
    <property type="match status" value="1"/>
</dbReference>
<proteinExistence type="inferred from homology"/>
<comment type="caution">
    <text evidence="6">The sequence shown here is derived from an EMBL/GenBank/DDBJ whole genome shotgun (WGS) entry which is preliminary data.</text>
</comment>
<dbReference type="FunFam" id="1.20.1090.10:FF:000001">
    <property type="entry name" value="Aldehyde-alcohol dehydrogenase"/>
    <property type="match status" value="1"/>
</dbReference>
<evidence type="ECO:0000313" key="6">
    <source>
        <dbReference type="EMBL" id="KIO70195.1"/>
    </source>
</evidence>
<keyword evidence="3" id="KW-0520">NAD</keyword>
<comment type="similarity">
    <text evidence="1">Belongs to the iron-containing alcohol dehydrogenase family.</text>
</comment>
<keyword evidence="2 6" id="KW-0560">Oxidoreductase</keyword>
<dbReference type="Pfam" id="PF25137">
    <property type="entry name" value="ADH_Fe_C"/>
    <property type="match status" value="1"/>
</dbReference>
<evidence type="ECO:0000259" key="5">
    <source>
        <dbReference type="Pfam" id="PF25137"/>
    </source>
</evidence>
<protein>
    <submittedName>
        <fullName evidence="6">Alcohol dehydrogenase</fullName>
        <ecNumber evidence="6">1.1.1.1</ecNumber>
    </submittedName>
</protein>
<feature type="domain" description="Fe-containing alcohol dehydrogenase-like C-terminal" evidence="5">
    <location>
        <begin position="205"/>
        <end position="400"/>
    </location>
</feature>
<dbReference type="Gene3D" id="1.20.1090.10">
    <property type="entry name" value="Dehydroquinate synthase-like - alpha domain"/>
    <property type="match status" value="1"/>
</dbReference>
<dbReference type="AlphaFoldDB" id="A0ABD4A1T0"/>
<evidence type="ECO:0000259" key="4">
    <source>
        <dbReference type="Pfam" id="PF00465"/>
    </source>
</evidence>
<dbReference type="InterPro" id="IPR018211">
    <property type="entry name" value="ADH_Fe_CS"/>
</dbReference>
<dbReference type="InterPro" id="IPR056798">
    <property type="entry name" value="ADH_Fe_C"/>
</dbReference>
<feature type="domain" description="Alcohol dehydrogenase iron-type/glycerol dehydrogenase GldA" evidence="4">
    <location>
        <begin position="26"/>
        <end position="194"/>
    </location>
</feature>
<evidence type="ECO:0000256" key="3">
    <source>
        <dbReference type="ARBA" id="ARBA00023027"/>
    </source>
</evidence>
<sequence length="400" mass="43157">MDKNFTKHYQILKEELQMATSEFYMPTVNLFGVNKVQEVGSRLKGLGCKKTLIVTDEGIKSLGYADQVAGIVREAGLEVVIYSEVKPNPTDKNVEAGLKIFTEENCDSIISLGGGSPHDCAKGIGLVAANGGTIHDYEGVDRSAKPMVPLAAINTTAGTASEMTKFTIITDTSRKVKMAIVDKHVTPKFSVNDPMLMIGMPPSLTAATGLDALTHAVEAYVSTAATPITDACALKAIEIIPEFLPRAFANGQDLEAREQMIYAQYLAGMAFNNASLGYVHAIAHQFGGFYDLPHGVCNAILLPHVSRFNLVARPDRFRNIAIALGENVKGLSTYEAAEKAIATIERLARDMNIPNGFKELGAKEEDIPVLAEHAMADACAATNPRKAKLEEVMEIIRQAM</sequence>
<evidence type="ECO:0000256" key="2">
    <source>
        <dbReference type="ARBA" id="ARBA00023002"/>
    </source>
</evidence>
<dbReference type="Gene3D" id="3.40.50.1970">
    <property type="match status" value="1"/>
</dbReference>